<evidence type="ECO:0000259" key="1">
    <source>
        <dbReference type="Pfam" id="PF14905"/>
    </source>
</evidence>
<evidence type="ECO:0000313" key="3">
    <source>
        <dbReference type="EMBL" id="PNW15500.1"/>
    </source>
</evidence>
<evidence type="ECO:0000313" key="5">
    <source>
        <dbReference type="Proteomes" id="UP000279972"/>
    </source>
</evidence>
<dbReference type="Proteomes" id="UP000279972">
    <property type="component" value="Chromosome"/>
</dbReference>
<evidence type="ECO:0000313" key="2">
    <source>
        <dbReference type="EMBL" id="AZA81651.1"/>
    </source>
</evidence>
<dbReference type="SUPFAM" id="SSF56935">
    <property type="entry name" value="Porins"/>
    <property type="match status" value="1"/>
</dbReference>
<dbReference type="EMBL" id="PPEH01000001">
    <property type="protein sequence ID" value="PNW15500.1"/>
    <property type="molecule type" value="Genomic_DNA"/>
</dbReference>
<dbReference type="KEGG" id="clac:EG342_06895"/>
<protein>
    <recommendedName>
        <fullName evidence="1">Outer membrane protein beta-barrel domain-containing protein</fullName>
    </recommendedName>
</protein>
<dbReference type="AlphaFoldDB" id="A0A3G6RTN4"/>
<dbReference type="Proteomes" id="UP000236262">
    <property type="component" value="Unassembled WGS sequence"/>
</dbReference>
<name>A0A3G6RTN4_CHRLC</name>
<feature type="domain" description="Outer membrane protein beta-barrel" evidence="1">
    <location>
        <begin position="296"/>
        <end position="678"/>
    </location>
</feature>
<accession>A0A3G6RTN4</accession>
<gene>
    <name evidence="3" type="ORF">C1637_03500</name>
    <name evidence="2" type="ORF">EG342_06895</name>
</gene>
<evidence type="ECO:0000313" key="4">
    <source>
        <dbReference type="Proteomes" id="UP000236262"/>
    </source>
</evidence>
<organism evidence="3 4">
    <name type="scientific">Chryseobacterium lactis</name>
    <dbReference type="NCBI Taxonomy" id="1241981"/>
    <lineage>
        <taxon>Bacteria</taxon>
        <taxon>Pseudomonadati</taxon>
        <taxon>Bacteroidota</taxon>
        <taxon>Flavobacteriia</taxon>
        <taxon>Flavobacteriales</taxon>
        <taxon>Weeksellaceae</taxon>
        <taxon>Chryseobacterium group</taxon>
        <taxon>Chryseobacterium</taxon>
    </lineage>
</organism>
<reference evidence="2 5" key="2">
    <citation type="submission" date="2018-11" db="EMBL/GenBank/DDBJ databases">
        <title>Proposal to divide the Flavobacteriaceae and reorganize its genera based on Amino Acid Identity values calculated from whole genome sequences.</title>
        <authorList>
            <person name="Nicholson A.C."/>
            <person name="Gulvik C.A."/>
            <person name="Whitney A.M."/>
            <person name="Humrighouse B.W."/>
            <person name="Bell M."/>
            <person name="Holmes B."/>
            <person name="Steigerwalt A.G."/>
            <person name="Villarma A."/>
            <person name="Sheth M."/>
            <person name="Batra D."/>
            <person name="Pryor J."/>
            <person name="Bernardet J.-F."/>
            <person name="Hugo C."/>
            <person name="Kampfer P."/>
            <person name="Newman J."/>
            <person name="McQuiston J.R."/>
        </authorList>
    </citation>
    <scope>NUCLEOTIDE SEQUENCE [LARGE SCALE GENOMIC DNA]</scope>
    <source>
        <strain evidence="2 5">KC_1864</strain>
    </source>
</reference>
<reference evidence="3 4" key="1">
    <citation type="submission" date="2018-01" db="EMBL/GenBank/DDBJ databases">
        <title>Draft genome sequences of Chryseobacterium lactis NCTC11390, Chryseobacterium oncorhynchi 701B-08, and Chryseobacterium viscerum 687B-08.</title>
        <authorList>
            <person name="Jeong J.-J."/>
            <person name="Lee Y.J."/>
            <person name="Park B."/>
            <person name="Choi I.-G."/>
            <person name="Kim K.D."/>
        </authorList>
    </citation>
    <scope>NUCLEOTIDE SEQUENCE [LARGE SCALE GENOMIC DNA]</scope>
    <source>
        <strain evidence="3 4">NCTC11390</strain>
    </source>
</reference>
<keyword evidence="5" id="KW-1185">Reference proteome</keyword>
<dbReference type="EMBL" id="CP033924">
    <property type="protein sequence ID" value="AZA81651.1"/>
    <property type="molecule type" value="Genomic_DNA"/>
</dbReference>
<dbReference type="OrthoDB" id="8764943at2"/>
<dbReference type="Pfam" id="PF14905">
    <property type="entry name" value="OMP_b-brl_3"/>
    <property type="match status" value="1"/>
</dbReference>
<sequence length="705" mass="81338">MIKKEIILVFFLVAFSLAFSQNIRKDTLKKEKEIEAVNLKAPNVRFKRGKIILSPARNPIADSQNSWDFIKNSGYVEASETGSVKIRQKPTTIYINDRKIQLSGTELKNYLEAIPSNMIVHIEVIGTPDATSPADEMSIIKITLRNSDFQGLKLGIGSSVGFTKKMNMSENANINWKGKRTEIQAFISSNYKENLTNTSYTTEFRNNIWDVPQKMISLSQSNIYSLLFNYKSNKRHVISLYTEYSPSTLRNKLSSDNGSPTVERLAKNDSIFRYHSSNTNQGPNTTIQINYTLKNDSATSTLKVQMEYFNSDKKYNNAYQSFYFNSGNYMSSGEYIDKSVRRLNQYVGNINYTLNTKKWGDWSVGGRFSYNQMENPIDISKNSVPVTASSQDYKEKYYAFFLEGSKQFEKTYIRLGIRQESNFMNFIGGNSFDLKGWYPNILVQQNFSESFQMEASYKKSLVRPDYYLLNSLQRKSTENSVVTTSGNITLRPQIDHEVDISMYYKQQMLSLGMQYSPNYISTIVMRRGERLTQEYNNFRLMTLYASLSINKSFKDKYFIRNYFTINYLPIIEFGDVQKQRTTVAINNRIVGTIVLKKDYVIETSFAFTTNFYDSFYKHGGTSSLNLTLQKKIPNLNLTLYLTATDLLKGMKSYEEALYSITYNTRSYADARGVKLGLYWTFGNQKLKSTEKEDSLTEDTKNRNKK</sequence>
<proteinExistence type="predicted"/>
<dbReference type="RefSeq" id="WP_103289001.1">
    <property type="nucleotide sequence ID" value="NZ_CP033924.1"/>
</dbReference>
<dbReference type="InterPro" id="IPR041700">
    <property type="entry name" value="OMP_b-brl_3"/>
</dbReference>